<dbReference type="PANTHER" id="PTHR11092">
    <property type="entry name" value="SUGAR NUCLEOTIDE EPIMERASE RELATED"/>
    <property type="match status" value="1"/>
</dbReference>
<dbReference type="Gene3D" id="3.40.50.720">
    <property type="entry name" value="NAD(P)-binding Rossmann-like Domain"/>
    <property type="match status" value="1"/>
</dbReference>
<dbReference type="Pfam" id="PF08338">
    <property type="entry name" value="DUF1731"/>
    <property type="match status" value="1"/>
</dbReference>
<feature type="domain" description="DUF1731" evidence="3">
    <location>
        <begin position="253"/>
        <end position="299"/>
    </location>
</feature>
<dbReference type="InterPro" id="IPR036291">
    <property type="entry name" value="NAD(P)-bd_dom_sf"/>
</dbReference>
<dbReference type="EMBL" id="LWHJ01000030">
    <property type="protein sequence ID" value="OAQ38657.1"/>
    <property type="molecule type" value="Genomic_DNA"/>
</dbReference>
<dbReference type="RefSeq" id="WP_068823429.1">
    <property type="nucleotide sequence ID" value="NZ_LWHJ01000030.1"/>
</dbReference>
<evidence type="ECO:0000259" key="3">
    <source>
        <dbReference type="Pfam" id="PF08338"/>
    </source>
</evidence>
<comment type="caution">
    <text evidence="4">The sequence shown here is derived from an EMBL/GenBank/DDBJ whole genome shotgun (WGS) entry which is preliminary data.</text>
</comment>
<dbReference type="InterPro" id="IPR001509">
    <property type="entry name" value="Epimerase_deHydtase"/>
</dbReference>
<dbReference type="GO" id="GO:0051301">
    <property type="term" value="P:cell division"/>
    <property type="evidence" value="ECO:0007669"/>
    <property type="project" value="UniProtKB-KW"/>
</dbReference>
<dbReference type="Proteomes" id="UP000078459">
    <property type="component" value="Unassembled WGS sequence"/>
</dbReference>
<dbReference type="PANTHER" id="PTHR11092:SF0">
    <property type="entry name" value="EPIMERASE FAMILY PROTEIN SDR39U1"/>
    <property type="match status" value="1"/>
</dbReference>
<dbReference type="OrthoDB" id="9801773at2"/>
<dbReference type="NCBIfam" id="TIGR01777">
    <property type="entry name" value="yfcH"/>
    <property type="match status" value="1"/>
</dbReference>
<protein>
    <submittedName>
        <fullName evidence="4">Cell division inhibitor</fullName>
    </submittedName>
</protein>
<dbReference type="InterPro" id="IPR013549">
    <property type="entry name" value="DUF1731"/>
</dbReference>
<dbReference type="SUPFAM" id="SSF51735">
    <property type="entry name" value="NAD(P)-binding Rossmann-fold domains"/>
    <property type="match status" value="1"/>
</dbReference>
<evidence type="ECO:0000313" key="4">
    <source>
        <dbReference type="EMBL" id="OAQ38657.1"/>
    </source>
</evidence>
<name>A0A179DC97_9SPHI</name>
<dbReference type="Pfam" id="PF01370">
    <property type="entry name" value="Epimerase"/>
    <property type="match status" value="1"/>
</dbReference>
<keyword evidence="4" id="KW-0132">Cell division</keyword>
<keyword evidence="5" id="KW-1185">Reference proteome</keyword>
<dbReference type="AlphaFoldDB" id="A0A179DC97"/>
<organism evidence="4 5">
    <name type="scientific">Pedobacter psychrophilus</name>
    <dbReference type="NCBI Taxonomy" id="1826909"/>
    <lineage>
        <taxon>Bacteria</taxon>
        <taxon>Pseudomonadati</taxon>
        <taxon>Bacteroidota</taxon>
        <taxon>Sphingobacteriia</taxon>
        <taxon>Sphingobacteriales</taxon>
        <taxon>Sphingobacteriaceae</taxon>
        <taxon>Pedobacter</taxon>
    </lineage>
</organism>
<keyword evidence="4" id="KW-0131">Cell cycle</keyword>
<dbReference type="InterPro" id="IPR010099">
    <property type="entry name" value="SDR39U1"/>
</dbReference>
<sequence>MKKKVLITGASGTVGQALTDLLINKGHEVVHISRSEKFNAKVKTYKWDLQKKKIDSNCLDGVDTIVHLAGAGIADKRWTKERKEILIKSRTESIKLICDLMKNKKNQVKEIISASAAGYYSDRGNDLLTETDLPSNDFLGNCCILWENAVDEGKTSDLRIVKFRTGVILDKDSGALEKIAAPIKLGFGASLGNGNQWISWIHLDDVAEMYLSGIENENLNGAYNMSSPYPITNASLTKSIAQQLKKPLWLPNVPAFALKLALGEMSAVVLGSTKMDTKKIEETGFRFKFPEIKSALKDIYA</sequence>
<feature type="domain" description="NAD-dependent epimerase/dehydratase" evidence="2">
    <location>
        <begin position="5"/>
        <end position="125"/>
    </location>
</feature>
<proteinExistence type="inferred from homology"/>
<evidence type="ECO:0000313" key="5">
    <source>
        <dbReference type="Proteomes" id="UP000078459"/>
    </source>
</evidence>
<comment type="similarity">
    <text evidence="1">Belongs to the NAD(P)-dependent epimerase/dehydratase family. SDR39U1 subfamily.</text>
</comment>
<evidence type="ECO:0000259" key="2">
    <source>
        <dbReference type="Pfam" id="PF01370"/>
    </source>
</evidence>
<reference evidence="4 5" key="2">
    <citation type="submission" date="2016-06" db="EMBL/GenBank/DDBJ databases">
        <title>Pedobacter psychrophilus sp. nov., isolated from Antarctic fragmentary rock.</title>
        <authorList>
            <person name="Svec P."/>
        </authorList>
    </citation>
    <scope>NUCLEOTIDE SEQUENCE [LARGE SCALE GENOMIC DNA]</scope>
    <source>
        <strain evidence="4 5">CCM 8644</strain>
    </source>
</reference>
<dbReference type="STRING" id="1826909.A5893_14725"/>
<gene>
    <name evidence="4" type="ORF">A5893_14725</name>
</gene>
<evidence type="ECO:0000256" key="1">
    <source>
        <dbReference type="ARBA" id="ARBA00009353"/>
    </source>
</evidence>
<reference evidence="4 5" key="1">
    <citation type="submission" date="2016-04" db="EMBL/GenBank/DDBJ databases">
        <authorList>
            <person name="Evans L.H."/>
            <person name="Alamgir A."/>
            <person name="Owens N."/>
            <person name="Weber N.D."/>
            <person name="Virtaneva K."/>
            <person name="Barbian K."/>
            <person name="Babar A."/>
            <person name="Rosenke K."/>
        </authorList>
    </citation>
    <scope>NUCLEOTIDE SEQUENCE [LARGE SCALE GENOMIC DNA]</scope>
    <source>
        <strain evidence="4 5">CCM 8644</strain>
    </source>
</reference>
<accession>A0A179DC97</accession>